<name>X1Q7S0_9ZZZZ</name>
<organism evidence="1">
    <name type="scientific">marine sediment metagenome</name>
    <dbReference type="NCBI Taxonomy" id="412755"/>
    <lineage>
        <taxon>unclassified sequences</taxon>
        <taxon>metagenomes</taxon>
        <taxon>ecological metagenomes</taxon>
    </lineage>
</organism>
<dbReference type="EMBL" id="BARV01039621">
    <property type="protein sequence ID" value="GAI47090.1"/>
    <property type="molecule type" value="Genomic_DNA"/>
</dbReference>
<comment type="caution">
    <text evidence="1">The sequence shown here is derived from an EMBL/GenBank/DDBJ whole genome shotgun (WGS) entry which is preliminary data.</text>
</comment>
<reference evidence="1" key="1">
    <citation type="journal article" date="2014" name="Front. Microbiol.">
        <title>High frequency of phylogenetically diverse reductive dehalogenase-homologous genes in deep subseafloor sedimentary metagenomes.</title>
        <authorList>
            <person name="Kawai M."/>
            <person name="Futagami T."/>
            <person name="Toyoda A."/>
            <person name="Takaki Y."/>
            <person name="Nishi S."/>
            <person name="Hori S."/>
            <person name="Arai W."/>
            <person name="Tsubouchi T."/>
            <person name="Morono Y."/>
            <person name="Uchiyama I."/>
            <person name="Ito T."/>
            <person name="Fujiyama A."/>
            <person name="Inagaki F."/>
            <person name="Takami H."/>
        </authorList>
    </citation>
    <scope>NUCLEOTIDE SEQUENCE</scope>
    <source>
        <strain evidence="1">Expedition CK06-06</strain>
    </source>
</reference>
<proteinExistence type="predicted"/>
<protein>
    <submittedName>
        <fullName evidence="1">Uncharacterized protein</fullName>
    </submittedName>
</protein>
<dbReference type="AlphaFoldDB" id="X1Q7S0"/>
<feature type="non-terminal residue" evidence="1">
    <location>
        <position position="1"/>
    </location>
</feature>
<accession>X1Q7S0</accession>
<evidence type="ECO:0000313" key="1">
    <source>
        <dbReference type="EMBL" id="GAI47090.1"/>
    </source>
</evidence>
<sequence>KNIEGILEPLIFEKRKALEKRPIKEIKESTKKMLMKLRNLLNRLAKQELEGIKEVPIEPGLNITSLIIEPGVANIPENKPRIFSIYAPIEIVKEEGQEARIKSDNIDIRPLSSNKIENK</sequence>
<gene>
    <name evidence="1" type="ORF">S06H3_60673</name>
</gene>